<evidence type="ECO:0000256" key="5">
    <source>
        <dbReference type="ARBA" id="ARBA00023004"/>
    </source>
</evidence>
<evidence type="ECO:0000256" key="4">
    <source>
        <dbReference type="ARBA" id="ARBA00023002"/>
    </source>
</evidence>
<dbReference type="Pfam" id="PF13640">
    <property type="entry name" value="2OG-FeII_Oxy_3"/>
    <property type="match status" value="1"/>
</dbReference>
<evidence type="ECO:0000256" key="1">
    <source>
        <dbReference type="ARBA" id="ARBA00001961"/>
    </source>
</evidence>
<keyword evidence="3" id="KW-0223">Dioxygenase</keyword>
<dbReference type="GO" id="GO:0004656">
    <property type="term" value="F:procollagen-proline 4-dioxygenase activity"/>
    <property type="evidence" value="ECO:0007669"/>
    <property type="project" value="TreeGrafter"/>
</dbReference>
<dbReference type="AlphaFoldDB" id="A0A4S8T900"/>
<dbReference type="SMART" id="SM00702">
    <property type="entry name" value="P4Hc"/>
    <property type="match status" value="1"/>
</dbReference>
<dbReference type="PROSITE" id="PS51471">
    <property type="entry name" value="FE2OG_OXY"/>
    <property type="match status" value="1"/>
</dbReference>
<evidence type="ECO:0000256" key="6">
    <source>
        <dbReference type="SAM" id="SignalP"/>
    </source>
</evidence>
<dbReference type="PANTHER" id="PTHR10869:SF246">
    <property type="entry name" value="TRANSMEMBRANE PROLYL 4-HYDROXYLASE"/>
    <property type="match status" value="1"/>
</dbReference>
<gene>
    <name evidence="8" type="ORF">D6D24_10086</name>
</gene>
<evidence type="ECO:0000313" key="9">
    <source>
        <dbReference type="Proteomes" id="UP000308014"/>
    </source>
</evidence>
<dbReference type="InterPro" id="IPR044862">
    <property type="entry name" value="Pro_4_hyd_alph_FE2OG_OXY"/>
</dbReference>
<dbReference type="GO" id="GO:0031418">
    <property type="term" value="F:L-ascorbic acid binding"/>
    <property type="evidence" value="ECO:0007669"/>
    <property type="project" value="InterPro"/>
</dbReference>
<evidence type="ECO:0000313" key="8">
    <source>
        <dbReference type="EMBL" id="THW05973.1"/>
    </source>
</evidence>
<dbReference type="PANTHER" id="PTHR10869">
    <property type="entry name" value="PROLYL 4-HYDROXYLASE ALPHA SUBUNIT"/>
    <property type="match status" value="1"/>
</dbReference>
<dbReference type="GO" id="GO:0005506">
    <property type="term" value="F:iron ion binding"/>
    <property type="evidence" value="ECO:0007669"/>
    <property type="project" value="InterPro"/>
</dbReference>
<accession>A0A4S8T900</accession>
<proteinExistence type="predicted"/>
<name>A0A4S8T900_AURPU</name>
<evidence type="ECO:0000256" key="2">
    <source>
        <dbReference type="ARBA" id="ARBA00022723"/>
    </source>
</evidence>
<feature type="domain" description="Fe2OG dioxygenase" evidence="7">
    <location>
        <begin position="158"/>
        <end position="284"/>
    </location>
</feature>
<sequence length="290" mass="32475">MGATRLTFLLLGGVLLGLLSSRIIQQYQSFPVLWSSNIFYRQRTQFSQAATHINTSQVDNYRVSIVSVDPLVLYIQNFVTAEEASSLIKLVSNHTHTSPLDSEGSFKPSEIWSNDGNEGKVVKEVRDSNWASPNISEPIVQTIRARAKSFQGFDNAGDVEPLKVLKYEIGGHYNHHHDSFPEEVAKHSMQGNRLSTFFVYLAPNCTGGGTNFPDLKRPRGVEWCEFIDCEEPMEKGVSFKPIAGNAIYWYNLIPHSETPHPALRHAGMPVISGKKIGLNMWTWTPDPEIA</sequence>
<dbReference type="Gene3D" id="2.60.120.620">
    <property type="entry name" value="q2cbj1_9rhob like domain"/>
    <property type="match status" value="1"/>
</dbReference>
<keyword evidence="4" id="KW-0560">Oxidoreductase</keyword>
<comment type="cofactor">
    <cofactor evidence="1">
        <name>L-ascorbate</name>
        <dbReference type="ChEBI" id="CHEBI:38290"/>
    </cofactor>
</comment>
<comment type="caution">
    <text evidence="8">The sequence shown here is derived from an EMBL/GenBank/DDBJ whole genome shotgun (WGS) entry which is preliminary data.</text>
</comment>
<dbReference type="InterPro" id="IPR006620">
    <property type="entry name" value="Pro_4_hyd_alph"/>
</dbReference>
<feature type="chain" id="PRO_5043195678" description="Fe2OG dioxygenase domain-containing protein" evidence="6">
    <location>
        <begin position="22"/>
        <end position="290"/>
    </location>
</feature>
<keyword evidence="2" id="KW-0479">Metal-binding</keyword>
<protein>
    <recommendedName>
        <fullName evidence="7">Fe2OG dioxygenase domain-containing protein</fullName>
    </recommendedName>
</protein>
<reference evidence="8 9" key="1">
    <citation type="submission" date="2018-10" db="EMBL/GenBank/DDBJ databases">
        <title>Fifty Aureobasidium pullulans genomes reveal a recombining polyextremotolerant generalist.</title>
        <authorList>
            <person name="Gostincar C."/>
            <person name="Turk M."/>
            <person name="Zajc J."/>
            <person name="Gunde-Cimerman N."/>
        </authorList>
    </citation>
    <scope>NUCLEOTIDE SEQUENCE [LARGE SCALE GENOMIC DNA]</scope>
    <source>
        <strain evidence="8 9">EXF-11318</strain>
    </source>
</reference>
<keyword evidence="6" id="KW-0732">Signal</keyword>
<dbReference type="GO" id="GO:0005783">
    <property type="term" value="C:endoplasmic reticulum"/>
    <property type="evidence" value="ECO:0007669"/>
    <property type="project" value="TreeGrafter"/>
</dbReference>
<dbReference type="InterPro" id="IPR045054">
    <property type="entry name" value="P4HA-like"/>
</dbReference>
<dbReference type="EMBL" id="QZAJ01000807">
    <property type="protein sequence ID" value="THW05973.1"/>
    <property type="molecule type" value="Genomic_DNA"/>
</dbReference>
<evidence type="ECO:0000256" key="3">
    <source>
        <dbReference type="ARBA" id="ARBA00022964"/>
    </source>
</evidence>
<dbReference type="InterPro" id="IPR005123">
    <property type="entry name" value="Oxoglu/Fe-dep_dioxygenase_dom"/>
</dbReference>
<keyword evidence="5" id="KW-0408">Iron</keyword>
<feature type="signal peptide" evidence="6">
    <location>
        <begin position="1"/>
        <end position="21"/>
    </location>
</feature>
<evidence type="ECO:0000259" key="7">
    <source>
        <dbReference type="PROSITE" id="PS51471"/>
    </source>
</evidence>
<organism evidence="8 9">
    <name type="scientific">Aureobasidium pullulans</name>
    <name type="common">Black yeast</name>
    <name type="synonym">Pullularia pullulans</name>
    <dbReference type="NCBI Taxonomy" id="5580"/>
    <lineage>
        <taxon>Eukaryota</taxon>
        <taxon>Fungi</taxon>
        <taxon>Dikarya</taxon>
        <taxon>Ascomycota</taxon>
        <taxon>Pezizomycotina</taxon>
        <taxon>Dothideomycetes</taxon>
        <taxon>Dothideomycetidae</taxon>
        <taxon>Dothideales</taxon>
        <taxon>Saccotheciaceae</taxon>
        <taxon>Aureobasidium</taxon>
    </lineage>
</organism>
<dbReference type="Proteomes" id="UP000308014">
    <property type="component" value="Unassembled WGS sequence"/>
</dbReference>